<evidence type="ECO:0000313" key="2">
    <source>
        <dbReference type="Proteomes" id="UP000887013"/>
    </source>
</evidence>
<proteinExistence type="predicted"/>
<comment type="caution">
    <text evidence="1">The sequence shown here is derived from an EMBL/GenBank/DDBJ whole genome shotgun (WGS) entry which is preliminary data.</text>
</comment>
<dbReference type="EMBL" id="BMAW01005305">
    <property type="protein sequence ID" value="GFS93477.1"/>
    <property type="molecule type" value="Genomic_DNA"/>
</dbReference>
<accession>A0A8X6N4I9</accession>
<gene>
    <name evidence="1" type="ORF">NPIL_30351</name>
</gene>
<sequence length="91" mass="10731">MVGCQSFVYHFQIIMATPTYSNEVGWNIWFQIRAEESERVKPKPSGDKPPKKRCFSFPRRDYGPLSKRSIFTPSIPRIQLEFCFPFPESRI</sequence>
<keyword evidence="2" id="KW-1185">Reference proteome</keyword>
<evidence type="ECO:0000313" key="1">
    <source>
        <dbReference type="EMBL" id="GFS93477.1"/>
    </source>
</evidence>
<reference evidence="1" key="1">
    <citation type="submission" date="2020-08" db="EMBL/GenBank/DDBJ databases">
        <title>Multicomponent nature underlies the extraordinary mechanical properties of spider dragline silk.</title>
        <authorList>
            <person name="Kono N."/>
            <person name="Nakamura H."/>
            <person name="Mori M."/>
            <person name="Yoshida Y."/>
            <person name="Ohtoshi R."/>
            <person name="Malay A.D."/>
            <person name="Moran D.A.P."/>
            <person name="Tomita M."/>
            <person name="Numata K."/>
            <person name="Arakawa K."/>
        </authorList>
    </citation>
    <scope>NUCLEOTIDE SEQUENCE</scope>
</reference>
<name>A0A8X6N4I9_NEPPI</name>
<protein>
    <submittedName>
        <fullName evidence="1">Uncharacterized protein</fullName>
    </submittedName>
</protein>
<organism evidence="1 2">
    <name type="scientific">Nephila pilipes</name>
    <name type="common">Giant wood spider</name>
    <name type="synonym">Nephila maculata</name>
    <dbReference type="NCBI Taxonomy" id="299642"/>
    <lineage>
        <taxon>Eukaryota</taxon>
        <taxon>Metazoa</taxon>
        <taxon>Ecdysozoa</taxon>
        <taxon>Arthropoda</taxon>
        <taxon>Chelicerata</taxon>
        <taxon>Arachnida</taxon>
        <taxon>Araneae</taxon>
        <taxon>Araneomorphae</taxon>
        <taxon>Entelegynae</taxon>
        <taxon>Araneoidea</taxon>
        <taxon>Nephilidae</taxon>
        <taxon>Nephila</taxon>
    </lineage>
</organism>
<dbReference type="AlphaFoldDB" id="A0A8X6N4I9"/>
<dbReference type="Proteomes" id="UP000887013">
    <property type="component" value="Unassembled WGS sequence"/>
</dbReference>